<evidence type="ECO:0000313" key="3">
    <source>
        <dbReference type="EMBL" id="CXJ09308.1"/>
    </source>
</evidence>
<gene>
    <name evidence="3" type="ORF">PBK173_000427500</name>
</gene>
<keyword evidence="2" id="KW-1133">Transmembrane helix</keyword>
<dbReference type="AlphaFoldDB" id="A0A113SVG4"/>
<feature type="compositionally biased region" description="Basic and acidic residues" evidence="1">
    <location>
        <begin position="434"/>
        <end position="448"/>
    </location>
</feature>
<feature type="region of interest" description="Disordered" evidence="1">
    <location>
        <begin position="434"/>
        <end position="479"/>
    </location>
</feature>
<accession>A0A113SVG4</accession>
<reference evidence="3 4" key="1">
    <citation type="submission" date="2016-02" db="EMBL/GenBank/DDBJ databases">
        <authorList>
            <consortium name="Pathogen Informatics"/>
        </authorList>
    </citation>
    <scope>NUCLEOTIDE SEQUENCE [LARGE SCALE GENOMIC DNA]</scope>
    <source>
        <strain evidence="3 4">K173</strain>
    </source>
</reference>
<feature type="region of interest" description="Disordered" evidence="1">
    <location>
        <begin position="234"/>
        <end position="345"/>
    </location>
</feature>
<feature type="compositionally biased region" description="Polar residues" evidence="1">
    <location>
        <begin position="261"/>
        <end position="286"/>
    </location>
</feature>
<keyword evidence="2" id="KW-0472">Membrane</keyword>
<evidence type="ECO:0000256" key="1">
    <source>
        <dbReference type="SAM" id="MobiDB-lite"/>
    </source>
</evidence>
<dbReference type="VEuPathDB" id="PlasmoDB:PBANKA_1400200"/>
<feature type="compositionally biased region" description="Basic and acidic residues" evidence="1">
    <location>
        <begin position="243"/>
        <end position="260"/>
    </location>
</feature>
<sequence length="609" mass="70552">MDEKGMCELFLEADKFFNGKYVILNKINGSSSYKRYCHNKRACLSRDEGIGALSEGLFMKLYTNEKKYSEHFMMWLANKLFKIVKDKDNIKANKMTLSSAYDEYLKNNMGNFKHWNLLYNQRDLKDVNLRYMCELYTLLNYICNTIAYYKKNKEKPLDLRQHSVNCLNQYRNLYKSFSGRDLYLSLLEKLKKIYDDFRTSAIENNTDKRYNIKSRLLELTPINEKDSHFTKHFKTFDSNGPERIPKNKDNAKSVQDKAVKDTTTQNSKNQGGDKSSQNSTPKNTGDNLKDLEVKSQQKQNIQLPKHDEPSLKGDSQSLNLGSKHTGTQKAPSDQTNPSNESETNQGRIDIYQNLKDIHDVFDLSTLKEYGNLIKIYIEEYRESVTNSLDDIRKKLYDNVLPILNDAYSTYADYYKNFDIMEYIKEGLQANERHQTETLEDNPPIKEDGLEYAPPLPDSGTSDAEKKKAQDTQTQMLGDQGNDHLQESFFTQKLGSPNSEQEQISDISSEEQFQSSDDSINIMPRLEIGARTIKADVQKGISEIGFPGNLFKEYKLVVYSVIVIATLVILAVMYKYSSFGWRKKLKKKKNMKKIKKLCNENDTERKLQIH</sequence>
<keyword evidence="2" id="KW-0812">Transmembrane</keyword>
<name>A0A113SVG4_PLABE</name>
<evidence type="ECO:0000313" key="4">
    <source>
        <dbReference type="Proteomes" id="UP000069549"/>
    </source>
</evidence>
<protein>
    <submittedName>
        <fullName evidence="3">BIR protein</fullName>
    </submittedName>
</protein>
<evidence type="ECO:0000256" key="2">
    <source>
        <dbReference type="SAM" id="Phobius"/>
    </source>
</evidence>
<proteinExistence type="predicted"/>
<dbReference type="EMBL" id="LT160034">
    <property type="protein sequence ID" value="CXJ09308.1"/>
    <property type="molecule type" value="Genomic_DNA"/>
</dbReference>
<dbReference type="Proteomes" id="UP000069549">
    <property type="component" value="Chromosome 14"/>
</dbReference>
<feature type="transmembrane region" description="Helical" evidence="2">
    <location>
        <begin position="555"/>
        <end position="575"/>
    </location>
</feature>
<organism evidence="3 4">
    <name type="scientific">Plasmodium berghei</name>
    <dbReference type="NCBI Taxonomy" id="5821"/>
    <lineage>
        <taxon>Eukaryota</taxon>
        <taxon>Sar</taxon>
        <taxon>Alveolata</taxon>
        <taxon>Apicomplexa</taxon>
        <taxon>Aconoidasida</taxon>
        <taxon>Haemosporida</taxon>
        <taxon>Plasmodiidae</taxon>
        <taxon>Plasmodium</taxon>
        <taxon>Plasmodium (Vinckeia)</taxon>
    </lineage>
</organism>
<feature type="compositionally biased region" description="Polar residues" evidence="1">
    <location>
        <begin position="313"/>
        <end position="345"/>
    </location>
</feature>